<dbReference type="Pfam" id="PF00587">
    <property type="entry name" value="tRNA-synt_2b"/>
    <property type="match status" value="1"/>
</dbReference>
<dbReference type="InterPro" id="IPR002317">
    <property type="entry name" value="Ser-tRNA-ligase_type_1"/>
</dbReference>
<dbReference type="InterPro" id="IPR002314">
    <property type="entry name" value="aa-tRNA-synt_IIb"/>
</dbReference>
<dbReference type="OrthoDB" id="24683at2759"/>
<evidence type="ECO:0000313" key="6">
    <source>
        <dbReference type="RefSeq" id="XP_028040029.1"/>
    </source>
</evidence>
<dbReference type="SUPFAM" id="SSF55681">
    <property type="entry name" value="Class II aaRS and biotin synthetases"/>
    <property type="match status" value="1"/>
</dbReference>
<dbReference type="Proteomes" id="UP000504629">
    <property type="component" value="Unplaced"/>
</dbReference>
<proteinExistence type="inferred from homology"/>
<dbReference type="PIRSF" id="PIRSF001529">
    <property type="entry name" value="Ser-tRNA-synth_IIa"/>
    <property type="match status" value="1"/>
</dbReference>
<evidence type="ECO:0000256" key="3">
    <source>
        <dbReference type="SAM" id="Coils"/>
    </source>
</evidence>
<gene>
    <name evidence="6" type="primary">LOC114250375</name>
</gene>
<name>A0A6J2KIJ0_BOMMA</name>
<comment type="similarity">
    <text evidence="1">Belongs to the class-II aminoacyl-tRNA synthetase family. Type-1 seryl-tRNA synthetase subfamily.</text>
</comment>
<dbReference type="RefSeq" id="XP_028040029.1">
    <property type="nucleotide sequence ID" value="XM_028184228.1"/>
</dbReference>
<dbReference type="AlphaFoldDB" id="A0A6J2KIJ0"/>
<evidence type="ECO:0000256" key="2">
    <source>
        <dbReference type="PIRSR" id="PIRSR001529-1"/>
    </source>
</evidence>
<evidence type="ECO:0000313" key="5">
    <source>
        <dbReference type="Proteomes" id="UP000504629"/>
    </source>
</evidence>
<feature type="binding site" evidence="2">
    <location>
        <position position="323"/>
    </location>
    <ligand>
        <name>L-serine</name>
        <dbReference type="ChEBI" id="CHEBI:33384"/>
    </ligand>
</feature>
<feature type="coiled-coil region" evidence="3">
    <location>
        <begin position="74"/>
        <end position="108"/>
    </location>
</feature>
<keyword evidence="5" id="KW-1185">Reference proteome</keyword>
<dbReference type="GO" id="GO:0004828">
    <property type="term" value="F:serine-tRNA ligase activity"/>
    <property type="evidence" value="ECO:0007669"/>
    <property type="project" value="InterPro"/>
</dbReference>
<dbReference type="GO" id="GO:0006434">
    <property type="term" value="P:seryl-tRNA aminoacylation"/>
    <property type="evidence" value="ECO:0007669"/>
    <property type="project" value="InterPro"/>
</dbReference>
<feature type="site" description="Important for serine binding" evidence="2">
    <location>
        <position position="422"/>
    </location>
</feature>
<dbReference type="InterPro" id="IPR010978">
    <property type="entry name" value="tRNA-bd_arm"/>
</dbReference>
<dbReference type="KEGG" id="bman:114250375"/>
<dbReference type="PANTHER" id="PTHR11778">
    <property type="entry name" value="SERYL-TRNA SYNTHETASE"/>
    <property type="match status" value="1"/>
</dbReference>
<dbReference type="InterPro" id="IPR045864">
    <property type="entry name" value="aa-tRNA-synth_II/BPL/LPL"/>
</dbReference>
<dbReference type="GO" id="GO:0005524">
    <property type="term" value="F:ATP binding"/>
    <property type="evidence" value="ECO:0007669"/>
    <property type="project" value="InterPro"/>
</dbReference>
<keyword evidence="3" id="KW-0175">Coiled coil</keyword>
<dbReference type="GeneID" id="114250375"/>
<accession>A0A6J2KIJ0</accession>
<evidence type="ECO:0000256" key="1">
    <source>
        <dbReference type="ARBA" id="ARBA00010728"/>
    </source>
</evidence>
<dbReference type="Gene3D" id="1.10.287.40">
    <property type="entry name" value="Serine-tRNA synthetase, tRNA binding domain"/>
    <property type="match status" value="1"/>
</dbReference>
<reference evidence="6" key="1">
    <citation type="submission" date="2025-08" db="UniProtKB">
        <authorList>
            <consortium name="RefSeq"/>
        </authorList>
    </citation>
    <scope>IDENTIFICATION</scope>
    <source>
        <tissue evidence="6">Silk gland</tissue>
    </source>
</reference>
<feature type="domain" description="Aminoacyl-tRNA synthetase class II (G/ P/ S/T)" evidence="4">
    <location>
        <begin position="281"/>
        <end position="436"/>
    </location>
</feature>
<dbReference type="InterPro" id="IPR042103">
    <property type="entry name" value="SerRS_1_N_sf"/>
</dbReference>
<dbReference type="CTD" id="318604"/>
<evidence type="ECO:0000259" key="4">
    <source>
        <dbReference type="Pfam" id="PF00587"/>
    </source>
</evidence>
<sequence>MTMIYKTYFYTLFKTRNLLVTPKRYSALFINGAKATENYVYVTPYLDFPEKFQNINNIKDDLKKRKYNYNFEKLEDLWHVYEELRQKRNQYEQQKDRLAKELGKIIKNESEKEAINKLKLQITLIKDDIRKIKAPLWSAEEAAVVEALKLPNNLHDKTPESHSQIVYTHLKPLKNDKNHIKIGQDLNLITIKNNENYYLKGDAAIFELGAKFLFSDILKKNNFIQFSNPDFVKSVIVEGCGINHTNPDTVFILHHNEDTQINSDSRLHLTGGGSLCSYMAYHAKNVLYPKVLPLKYFNMGRQYVPVASDFNSLLTVSQAAVVEFFAVTKAATDIDEMLDNLIEILKQYYSRFDYHFRISMTAAHQLNMWESLRLSVEMYSSSQQKYATIANVSLSGDFISKRLMFTYVDNKVTKFPHILSGTLLNVPKFLACVLEQDNDFCVPDILKPENWSL</sequence>
<organism evidence="5 6">
    <name type="scientific">Bombyx mandarina</name>
    <name type="common">Wild silk moth</name>
    <name type="synonym">Wild silkworm</name>
    <dbReference type="NCBI Taxonomy" id="7092"/>
    <lineage>
        <taxon>Eukaryota</taxon>
        <taxon>Metazoa</taxon>
        <taxon>Ecdysozoa</taxon>
        <taxon>Arthropoda</taxon>
        <taxon>Hexapoda</taxon>
        <taxon>Insecta</taxon>
        <taxon>Pterygota</taxon>
        <taxon>Neoptera</taxon>
        <taxon>Endopterygota</taxon>
        <taxon>Lepidoptera</taxon>
        <taxon>Glossata</taxon>
        <taxon>Ditrysia</taxon>
        <taxon>Bombycoidea</taxon>
        <taxon>Bombycidae</taxon>
        <taxon>Bombycinae</taxon>
        <taxon>Bombyx</taxon>
    </lineage>
</organism>
<dbReference type="Gene3D" id="3.30.930.10">
    <property type="entry name" value="Bira Bifunctional Protein, Domain 2"/>
    <property type="match status" value="1"/>
</dbReference>
<dbReference type="SUPFAM" id="SSF46589">
    <property type="entry name" value="tRNA-binding arm"/>
    <property type="match status" value="1"/>
</dbReference>
<protein>
    <submittedName>
        <fullName evidence="6">Serine--tRNA synthetase-like protein Slimp</fullName>
    </submittedName>
</protein>